<sequence>MRTEKIVSTVLREARERQVGEAAEVLEDGPEDFYGSHPDRSGEAPYPFLEPYKIRASKGVRMWTRGPY</sequence>
<dbReference type="AlphaFoldDB" id="A0A6G8PZP2"/>
<evidence type="ECO:0000313" key="2">
    <source>
        <dbReference type="Proteomes" id="UP000502706"/>
    </source>
</evidence>
<organism evidence="1 2">
    <name type="scientific">Rubrobacter marinus</name>
    <dbReference type="NCBI Taxonomy" id="2653852"/>
    <lineage>
        <taxon>Bacteria</taxon>
        <taxon>Bacillati</taxon>
        <taxon>Actinomycetota</taxon>
        <taxon>Rubrobacteria</taxon>
        <taxon>Rubrobacterales</taxon>
        <taxon>Rubrobacteraceae</taxon>
        <taxon>Rubrobacter</taxon>
    </lineage>
</organism>
<dbReference type="Proteomes" id="UP000502706">
    <property type="component" value="Chromosome"/>
</dbReference>
<dbReference type="KEGG" id="rmar:GBA65_15200"/>
<name>A0A6G8PZP2_9ACTN</name>
<accession>A0A6G8PZP2</accession>
<reference evidence="1 2" key="1">
    <citation type="submission" date="2019-10" db="EMBL/GenBank/DDBJ databases">
        <title>Rubrobacter sp nov SCSIO 52915 isolated from a deep-sea sediment in the South China Sea.</title>
        <authorList>
            <person name="Chen R.W."/>
        </authorList>
    </citation>
    <scope>NUCLEOTIDE SEQUENCE [LARGE SCALE GENOMIC DNA]</scope>
    <source>
        <strain evidence="1 2">SCSIO 52915</strain>
    </source>
</reference>
<protein>
    <submittedName>
        <fullName evidence="1">Uncharacterized protein</fullName>
    </submittedName>
</protein>
<dbReference type="RefSeq" id="WP_166397324.1">
    <property type="nucleotide sequence ID" value="NZ_CP045121.1"/>
</dbReference>
<dbReference type="EMBL" id="CP045121">
    <property type="protein sequence ID" value="QIN79650.1"/>
    <property type="molecule type" value="Genomic_DNA"/>
</dbReference>
<proteinExistence type="predicted"/>
<gene>
    <name evidence="1" type="ORF">GBA65_15200</name>
</gene>
<evidence type="ECO:0000313" key="1">
    <source>
        <dbReference type="EMBL" id="QIN79650.1"/>
    </source>
</evidence>
<keyword evidence="2" id="KW-1185">Reference proteome</keyword>